<name>A0A6B8W1A8_9CORY</name>
<sequence length="42" mass="4651">MSAFLVILVPVFLAIFAMQMERLEATVLRDPKAEESDPTAAE</sequence>
<gene>
    <name evidence="1" type="ORF">COCCU_01555</name>
</gene>
<accession>A0A6B8W1A8</accession>
<proteinExistence type="predicted"/>
<dbReference type="EMBL" id="CP046455">
    <property type="protein sequence ID" value="QGU06271.1"/>
    <property type="molecule type" value="Genomic_DNA"/>
</dbReference>
<dbReference type="Proteomes" id="UP000424462">
    <property type="component" value="Chromosome"/>
</dbReference>
<dbReference type="KEGG" id="cok:COCCU_01555"/>
<organism evidence="1 2">
    <name type="scientific">Corynebacterium occultum</name>
    <dbReference type="NCBI Taxonomy" id="2675219"/>
    <lineage>
        <taxon>Bacteria</taxon>
        <taxon>Bacillati</taxon>
        <taxon>Actinomycetota</taxon>
        <taxon>Actinomycetes</taxon>
        <taxon>Mycobacteriales</taxon>
        <taxon>Corynebacteriaceae</taxon>
        <taxon>Corynebacterium</taxon>
    </lineage>
</organism>
<reference evidence="1 2" key="1">
    <citation type="submission" date="2019-11" db="EMBL/GenBank/DDBJ databases">
        <title>Complete genome sequence of Corynebacterium kalinowskii 1959, a novel Corynebacterium species isolated from soil of a small paddock in Vilsendorf, Germany.</title>
        <authorList>
            <person name="Schaffert L."/>
            <person name="Ruwe M."/>
            <person name="Milse J."/>
            <person name="Hanuschka K."/>
            <person name="Ortseifen V."/>
            <person name="Droste J."/>
            <person name="Brandt D."/>
            <person name="Schlueter L."/>
            <person name="Kutter Y."/>
            <person name="Vinke S."/>
            <person name="Viehoefer P."/>
            <person name="Jacob L."/>
            <person name="Luebke N.-C."/>
            <person name="Schulte-Berndt E."/>
            <person name="Hain C."/>
            <person name="Linder M."/>
            <person name="Schmidt P."/>
            <person name="Wollenschlaeger L."/>
            <person name="Luttermann T."/>
            <person name="Thieme E."/>
            <person name="Hassa J."/>
            <person name="Haak M."/>
            <person name="Wittchen M."/>
            <person name="Mentz A."/>
            <person name="Persicke M."/>
            <person name="Busche T."/>
            <person name="Ruckert C."/>
        </authorList>
    </citation>
    <scope>NUCLEOTIDE SEQUENCE [LARGE SCALE GENOMIC DNA]</scope>
    <source>
        <strain evidence="1 2">2039</strain>
    </source>
</reference>
<evidence type="ECO:0000313" key="2">
    <source>
        <dbReference type="Proteomes" id="UP000424462"/>
    </source>
</evidence>
<keyword evidence="2" id="KW-1185">Reference proteome</keyword>
<protein>
    <submittedName>
        <fullName evidence="1">Uncharacterized protein</fullName>
    </submittedName>
</protein>
<evidence type="ECO:0000313" key="1">
    <source>
        <dbReference type="EMBL" id="QGU06271.1"/>
    </source>
</evidence>
<dbReference type="AlphaFoldDB" id="A0A6B8W1A8"/>
<dbReference type="RefSeq" id="WP_269434466.1">
    <property type="nucleotide sequence ID" value="NZ_CP046455.1"/>
</dbReference>